<comment type="subcellular location">
    <subcellularLocation>
        <location evidence="1">Cell membrane</location>
        <topology evidence="1">Multi-pass membrane protein</topology>
    </subcellularLocation>
</comment>
<protein>
    <submittedName>
        <fullName evidence="7">Oligosaccharide flippase family protein</fullName>
    </submittedName>
</protein>
<dbReference type="AlphaFoldDB" id="A0A9D1N0H2"/>
<accession>A0A9D1N0H2</accession>
<feature type="transmembrane region" description="Helical" evidence="6">
    <location>
        <begin position="398"/>
        <end position="421"/>
    </location>
</feature>
<evidence type="ECO:0000256" key="1">
    <source>
        <dbReference type="ARBA" id="ARBA00004651"/>
    </source>
</evidence>
<evidence type="ECO:0000256" key="3">
    <source>
        <dbReference type="ARBA" id="ARBA00022692"/>
    </source>
</evidence>
<keyword evidence="2" id="KW-1003">Cell membrane</keyword>
<dbReference type="EMBL" id="DVOD01000053">
    <property type="protein sequence ID" value="HIU92923.1"/>
    <property type="molecule type" value="Genomic_DNA"/>
</dbReference>
<evidence type="ECO:0000256" key="2">
    <source>
        <dbReference type="ARBA" id="ARBA00022475"/>
    </source>
</evidence>
<reference evidence="7" key="2">
    <citation type="journal article" date="2021" name="PeerJ">
        <title>Extensive microbial diversity within the chicken gut microbiome revealed by metagenomics and culture.</title>
        <authorList>
            <person name="Gilroy R."/>
            <person name="Ravi A."/>
            <person name="Getino M."/>
            <person name="Pursley I."/>
            <person name="Horton D.L."/>
            <person name="Alikhan N.F."/>
            <person name="Baker D."/>
            <person name="Gharbi K."/>
            <person name="Hall N."/>
            <person name="Watson M."/>
            <person name="Adriaenssens E.M."/>
            <person name="Foster-Nyarko E."/>
            <person name="Jarju S."/>
            <person name="Secka A."/>
            <person name="Antonio M."/>
            <person name="Oren A."/>
            <person name="Chaudhuri R.R."/>
            <person name="La Ragione R."/>
            <person name="Hildebrand F."/>
            <person name="Pallen M.J."/>
        </authorList>
    </citation>
    <scope>NUCLEOTIDE SEQUENCE</scope>
    <source>
        <strain evidence="7">CHK154-7741</strain>
    </source>
</reference>
<gene>
    <name evidence="7" type="ORF">IAD26_07310</name>
</gene>
<evidence type="ECO:0000313" key="8">
    <source>
        <dbReference type="Proteomes" id="UP000886748"/>
    </source>
</evidence>
<reference evidence="7" key="1">
    <citation type="submission" date="2020-10" db="EMBL/GenBank/DDBJ databases">
        <authorList>
            <person name="Gilroy R."/>
        </authorList>
    </citation>
    <scope>NUCLEOTIDE SEQUENCE</scope>
    <source>
        <strain evidence="7">CHK154-7741</strain>
    </source>
</reference>
<feature type="transmembrane region" description="Helical" evidence="6">
    <location>
        <begin position="372"/>
        <end position="392"/>
    </location>
</feature>
<sequence length="484" mass="55108">MTKEVDKYIQEVALPLKHIFKDMAKYAPSKIFGLLGNAIIVPVYTNLLAPTQYGIYAISLAVLSFLCILFSDWIGLAGLRFFRQNQLCDEIPKYISTLVMILISNLCVMYILTISFRHAFYEYFNIPPKIFLFVLLLIIPVAVRALLFQVLRAQIKPGAFTVSTIVNQVLTILCAVYFIHFLHFGAAAILIGMAVSIVIIDILLVFQTDLLWYLRLEKPDFKTIKSIFAYGIPIAVASISLWIINQSNKFITSHFHGLSDAGFVGVAYNMTFPILMTLFAIITIAAYPRIINLYEDKIDVRPVISKLTGYYMLIALPIVIIMCIYAKDIMAVFANEQYQNAYILLPYFAFSAFFLSFTDYTTYQYHLSKKTYILTTLKVVSALIGLVLNIVLIKKFALTGVGIATLISNILYFILTVTVVVPSLEWKIPVKRILHLALCFIPTGCLWFVLCKTSVLAMLQINILLIFYYLLFYFTKRFFKEEPV</sequence>
<feature type="transmembrane region" description="Helical" evidence="6">
    <location>
        <begin position="308"/>
        <end position="327"/>
    </location>
</feature>
<keyword evidence="5 6" id="KW-0472">Membrane</keyword>
<evidence type="ECO:0000256" key="6">
    <source>
        <dbReference type="SAM" id="Phobius"/>
    </source>
</evidence>
<proteinExistence type="predicted"/>
<name>A0A9D1N0H2_9CLOT</name>
<dbReference type="Proteomes" id="UP000886748">
    <property type="component" value="Unassembled WGS sequence"/>
</dbReference>
<feature type="transmembrane region" description="Helical" evidence="6">
    <location>
        <begin position="185"/>
        <end position="206"/>
    </location>
</feature>
<evidence type="ECO:0000256" key="4">
    <source>
        <dbReference type="ARBA" id="ARBA00022989"/>
    </source>
</evidence>
<keyword evidence="3 6" id="KW-0812">Transmembrane</keyword>
<feature type="transmembrane region" description="Helical" evidence="6">
    <location>
        <begin position="159"/>
        <end position="179"/>
    </location>
</feature>
<dbReference type="Pfam" id="PF13440">
    <property type="entry name" value="Polysacc_synt_3"/>
    <property type="match status" value="1"/>
</dbReference>
<comment type="caution">
    <text evidence="7">The sequence shown here is derived from an EMBL/GenBank/DDBJ whole genome shotgun (WGS) entry which is preliminary data.</text>
</comment>
<evidence type="ECO:0000256" key="5">
    <source>
        <dbReference type="ARBA" id="ARBA00023136"/>
    </source>
</evidence>
<feature type="transmembrane region" description="Helical" evidence="6">
    <location>
        <begin position="130"/>
        <end position="147"/>
    </location>
</feature>
<dbReference type="GO" id="GO:0005886">
    <property type="term" value="C:plasma membrane"/>
    <property type="evidence" value="ECO:0007669"/>
    <property type="project" value="UniProtKB-SubCell"/>
</dbReference>
<feature type="transmembrane region" description="Helical" evidence="6">
    <location>
        <begin position="55"/>
        <end position="82"/>
    </location>
</feature>
<dbReference type="InterPro" id="IPR050833">
    <property type="entry name" value="Poly_Biosynth_Transport"/>
</dbReference>
<feature type="transmembrane region" description="Helical" evidence="6">
    <location>
        <begin position="433"/>
        <end position="450"/>
    </location>
</feature>
<dbReference type="PANTHER" id="PTHR30250:SF11">
    <property type="entry name" value="O-ANTIGEN TRANSPORTER-RELATED"/>
    <property type="match status" value="1"/>
</dbReference>
<feature type="transmembrane region" description="Helical" evidence="6">
    <location>
        <begin position="94"/>
        <end position="118"/>
    </location>
</feature>
<feature type="transmembrane region" description="Helical" evidence="6">
    <location>
        <begin position="456"/>
        <end position="474"/>
    </location>
</feature>
<keyword evidence="4 6" id="KW-1133">Transmembrane helix</keyword>
<feature type="transmembrane region" description="Helical" evidence="6">
    <location>
        <begin position="227"/>
        <end position="245"/>
    </location>
</feature>
<feature type="transmembrane region" description="Helical" evidence="6">
    <location>
        <begin position="339"/>
        <end position="360"/>
    </location>
</feature>
<organism evidence="7 8">
    <name type="scientific">Candidatus Limenecus avicola</name>
    <dbReference type="NCBI Taxonomy" id="2840847"/>
    <lineage>
        <taxon>Bacteria</taxon>
        <taxon>Bacillati</taxon>
        <taxon>Bacillota</taxon>
        <taxon>Clostridia</taxon>
        <taxon>Eubacteriales</taxon>
        <taxon>Clostridiaceae</taxon>
        <taxon>Clostridiaceae incertae sedis</taxon>
        <taxon>Candidatus Limenecus</taxon>
    </lineage>
</organism>
<evidence type="ECO:0000313" key="7">
    <source>
        <dbReference type="EMBL" id="HIU92923.1"/>
    </source>
</evidence>
<dbReference type="PANTHER" id="PTHR30250">
    <property type="entry name" value="PST FAMILY PREDICTED COLANIC ACID TRANSPORTER"/>
    <property type="match status" value="1"/>
</dbReference>
<feature type="transmembrane region" description="Helical" evidence="6">
    <location>
        <begin position="265"/>
        <end position="287"/>
    </location>
</feature>
<feature type="transmembrane region" description="Helical" evidence="6">
    <location>
        <begin position="31"/>
        <end position="49"/>
    </location>
</feature>